<dbReference type="InterPro" id="IPR002109">
    <property type="entry name" value="Glutaredoxin"/>
</dbReference>
<evidence type="ECO:0000256" key="6">
    <source>
        <dbReference type="ARBA" id="ARBA00067618"/>
    </source>
</evidence>
<protein>
    <recommendedName>
        <fullName evidence="6">Monothiol glutaredoxin-5, mitochondrial</fullName>
    </recommendedName>
</protein>
<dbReference type="PANTHER" id="PTHR10293:SF16">
    <property type="entry name" value="GLUTAREDOXIN-RELATED PROTEIN 5, MITOCHONDRIAL"/>
    <property type="match status" value="1"/>
</dbReference>
<reference evidence="8" key="1">
    <citation type="submission" date="2022-07" db="EMBL/GenBank/DDBJ databases">
        <title>Phylogenomic reconstructions and comparative analyses of Kickxellomycotina fungi.</title>
        <authorList>
            <person name="Reynolds N.K."/>
            <person name="Stajich J.E."/>
            <person name="Barry K."/>
            <person name="Grigoriev I.V."/>
            <person name="Crous P."/>
            <person name="Smith M.E."/>
        </authorList>
    </citation>
    <scope>NUCLEOTIDE SEQUENCE</scope>
    <source>
        <strain evidence="8">NBRC 100468</strain>
    </source>
</reference>
<dbReference type="FunFam" id="3.40.30.10:FF:000005">
    <property type="entry name" value="Glutaredoxin 5"/>
    <property type="match status" value="1"/>
</dbReference>
<evidence type="ECO:0000256" key="4">
    <source>
        <dbReference type="ARBA" id="ARBA00023014"/>
    </source>
</evidence>
<dbReference type="CDD" id="cd03028">
    <property type="entry name" value="GRX_PICOT_like"/>
    <property type="match status" value="1"/>
</dbReference>
<dbReference type="Proteomes" id="UP001150538">
    <property type="component" value="Unassembled WGS sequence"/>
</dbReference>
<accession>A0A9W7ZTD6</accession>
<dbReference type="InterPro" id="IPR004480">
    <property type="entry name" value="Monothiol_GRX-rel"/>
</dbReference>
<evidence type="ECO:0000256" key="3">
    <source>
        <dbReference type="ARBA" id="ARBA00023004"/>
    </source>
</evidence>
<dbReference type="GO" id="GO:0046872">
    <property type="term" value="F:metal ion binding"/>
    <property type="evidence" value="ECO:0007669"/>
    <property type="project" value="UniProtKB-KW"/>
</dbReference>
<organism evidence="8 9">
    <name type="scientific">Mycoemilia scoparia</name>
    <dbReference type="NCBI Taxonomy" id="417184"/>
    <lineage>
        <taxon>Eukaryota</taxon>
        <taxon>Fungi</taxon>
        <taxon>Fungi incertae sedis</taxon>
        <taxon>Zoopagomycota</taxon>
        <taxon>Kickxellomycotina</taxon>
        <taxon>Kickxellomycetes</taxon>
        <taxon>Kickxellales</taxon>
        <taxon>Kickxellaceae</taxon>
        <taxon>Mycoemilia</taxon>
    </lineage>
</organism>
<keyword evidence="4" id="KW-0411">Iron-sulfur</keyword>
<dbReference type="InterPro" id="IPR033658">
    <property type="entry name" value="GRX_PICOT-like"/>
</dbReference>
<evidence type="ECO:0000259" key="7">
    <source>
        <dbReference type="Pfam" id="PF00462"/>
    </source>
</evidence>
<dbReference type="PROSITE" id="PS51354">
    <property type="entry name" value="GLUTAREDOXIN_2"/>
    <property type="match status" value="1"/>
</dbReference>
<keyword evidence="9" id="KW-1185">Reference proteome</keyword>
<dbReference type="GO" id="GO:0044571">
    <property type="term" value="P:[2Fe-2S] cluster assembly"/>
    <property type="evidence" value="ECO:0007669"/>
    <property type="project" value="UniProtKB-ARBA"/>
</dbReference>
<dbReference type="NCBIfam" id="TIGR00365">
    <property type="entry name" value="Grx4 family monothiol glutaredoxin"/>
    <property type="match status" value="1"/>
</dbReference>
<dbReference type="EMBL" id="JANBPU010000635">
    <property type="protein sequence ID" value="KAJ1910070.1"/>
    <property type="molecule type" value="Genomic_DNA"/>
</dbReference>
<dbReference type="GO" id="GO:0005759">
    <property type="term" value="C:mitochondrial matrix"/>
    <property type="evidence" value="ECO:0007669"/>
    <property type="project" value="TreeGrafter"/>
</dbReference>
<dbReference type="OrthoDB" id="415696at2759"/>
<keyword evidence="1" id="KW-0001">2Fe-2S</keyword>
<evidence type="ECO:0000313" key="8">
    <source>
        <dbReference type="EMBL" id="KAJ1910070.1"/>
    </source>
</evidence>
<dbReference type="AlphaFoldDB" id="A0A9W7ZTD6"/>
<dbReference type="Pfam" id="PF00462">
    <property type="entry name" value="Glutaredoxin"/>
    <property type="match status" value="1"/>
</dbReference>
<sequence>MFRAQSLVSKLAGTVTRRISANATRQIPTASILSNRLNFQYQQNRFITDGTKATIEDAIKKSDITVFMKGTPDQPQCGFSRAVIQILQIHGVTDLLGVNCLADENLRQGIKEYTDWPTIPQVYIKGEFVGGCDVMIQMHQSGELHEMLIKNKLIEPDTEDASPKEPESK</sequence>
<evidence type="ECO:0000256" key="1">
    <source>
        <dbReference type="ARBA" id="ARBA00022714"/>
    </source>
</evidence>
<gene>
    <name evidence="8" type="primary">GRX5</name>
    <name evidence="8" type="ORF">H4219_006286</name>
</gene>
<keyword evidence="5" id="KW-0676">Redox-active center</keyword>
<dbReference type="Gene3D" id="3.40.30.10">
    <property type="entry name" value="Glutaredoxin"/>
    <property type="match status" value="1"/>
</dbReference>
<dbReference type="GO" id="GO:0015036">
    <property type="term" value="F:disulfide oxidoreductase activity"/>
    <property type="evidence" value="ECO:0007669"/>
    <property type="project" value="UniProtKB-ARBA"/>
</dbReference>
<name>A0A9W7ZTD6_9FUNG</name>
<feature type="domain" description="Glutaredoxin" evidence="7">
    <location>
        <begin position="64"/>
        <end position="129"/>
    </location>
</feature>
<evidence type="ECO:0000256" key="5">
    <source>
        <dbReference type="ARBA" id="ARBA00023284"/>
    </source>
</evidence>
<proteinExistence type="predicted"/>
<comment type="caution">
    <text evidence="8">The sequence shown here is derived from an EMBL/GenBank/DDBJ whole genome shotgun (WGS) entry which is preliminary data.</text>
</comment>
<keyword evidence="2" id="KW-0479">Metal-binding</keyword>
<dbReference type="SUPFAM" id="SSF52833">
    <property type="entry name" value="Thioredoxin-like"/>
    <property type="match status" value="1"/>
</dbReference>
<dbReference type="GO" id="GO:0051537">
    <property type="term" value="F:2 iron, 2 sulfur cluster binding"/>
    <property type="evidence" value="ECO:0007669"/>
    <property type="project" value="UniProtKB-KW"/>
</dbReference>
<dbReference type="InterPro" id="IPR036249">
    <property type="entry name" value="Thioredoxin-like_sf"/>
</dbReference>
<evidence type="ECO:0000256" key="2">
    <source>
        <dbReference type="ARBA" id="ARBA00022723"/>
    </source>
</evidence>
<dbReference type="PANTHER" id="PTHR10293">
    <property type="entry name" value="GLUTAREDOXIN FAMILY MEMBER"/>
    <property type="match status" value="1"/>
</dbReference>
<keyword evidence="3" id="KW-0408">Iron</keyword>
<evidence type="ECO:0000313" key="9">
    <source>
        <dbReference type="Proteomes" id="UP001150538"/>
    </source>
</evidence>